<organism evidence="3 4">
    <name type="scientific">Lutibaculum baratangense AMV1</name>
    <dbReference type="NCBI Taxonomy" id="631454"/>
    <lineage>
        <taxon>Bacteria</taxon>
        <taxon>Pseudomonadati</taxon>
        <taxon>Pseudomonadota</taxon>
        <taxon>Alphaproteobacteria</taxon>
        <taxon>Hyphomicrobiales</taxon>
        <taxon>Tepidamorphaceae</taxon>
        <taxon>Lutibaculum</taxon>
    </lineage>
</organism>
<protein>
    <recommendedName>
        <fullName evidence="2">Tyrosine specific protein phosphatases domain-containing protein</fullName>
    </recommendedName>
</protein>
<dbReference type="InterPro" id="IPR057023">
    <property type="entry name" value="PTP-SAK"/>
</dbReference>
<keyword evidence="1" id="KW-0378">Hydrolase</keyword>
<dbReference type="InterPro" id="IPR000387">
    <property type="entry name" value="Tyr_Pase_dom"/>
</dbReference>
<dbReference type="Pfam" id="PF22784">
    <property type="entry name" value="PTP-SAK"/>
    <property type="match status" value="1"/>
</dbReference>
<dbReference type="AlphaFoldDB" id="V4RF23"/>
<dbReference type="SUPFAM" id="SSF52799">
    <property type="entry name" value="(Phosphotyrosine protein) phosphatases II"/>
    <property type="match status" value="1"/>
</dbReference>
<keyword evidence="4" id="KW-1185">Reference proteome</keyword>
<accession>V4RF23</accession>
<dbReference type="PROSITE" id="PS00383">
    <property type="entry name" value="TYR_PHOSPHATASE_1"/>
    <property type="match status" value="1"/>
</dbReference>
<dbReference type="InterPro" id="IPR016130">
    <property type="entry name" value="Tyr_Pase_AS"/>
</dbReference>
<dbReference type="EMBL" id="AWXZ01000036">
    <property type="protein sequence ID" value="ESR23964.1"/>
    <property type="molecule type" value="Genomic_DNA"/>
</dbReference>
<dbReference type="eggNOG" id="COG2365">
    <property type="taxonomic scope" value="Bacteria"/>
</dbReference>
<reference evidence="3 4" key="1">
    <citation type="journal article" date="2014" name="Genome Announc.">
        <title>Draft Genome Sequence of Lutibaculum baratangense Strain AMV1T, Isolated from a Mud Volcano in Andamans, India.</title>
        <authorList>
            <person name="Singh A."/>
            <person name="Sreenivas A."/>
            <person name="Sathyanarayana Reddy G."/>
            <person name="Pinnaka A.K."/>
            <person name="Shivaji S."/>
        </authorList>
    </citation>
    <scope>NUCLEOTIDE SEQUENCE [LARGE SCALE GENOMIC DNA]</scope>
    <source>
        <strain evidence="3 4">AMV1</strain>
    </source>
</reference>
<gene>
    <name evidence="3" type="ORF">N177_2733</name>
</gene>
<dbReference type="Gene3D" id="3.90.190.10">
    <property type="entry name" value="Protein tyrosine phosphatase superfamily"/>
    <property type="match status" value="1"/>
</dbReference>
<proteinExistence type="predicted"/>
<name>V4RF23_9HYPH</name>
<comment type="caution">
    <text evidence="3">The sequence shown here is derived from an EMBL/GenBank/DDBJ whole genome shotgun (WGS) entry which is preliminary data.</text>
</comment>
<feature type="domain" description="Tyrosine specific protein phosphatases" evidence="2">
    <location>
        <begin position="20"/>
        <end position="52"/>
    </location>
</feature>
<dbReference type="InterPro" id="IPR029021">
    <property type="entry name" value="Prot-tyrosine_phosphatase-like"/>
</dbReference>
<dbReference type="Proteomes" id="UP000017819">
    <property type="component" value="Unassembled WGS sequence"/>
</dbReference>
<evidence type="ECO:0000256" key="1">
    <source>
        <dbReference type="ARBA" id="ARBA00022801"/>
    </source>
</evidence>
<evidence type="ECO:0000259" key="2">
    <source>
        <dbReference type="PROSITE" id="PS50056"/>
    </source>
</evidence>
<dbReference type="GO" id="GO:0016791">
    <property type="term" value="F:phosphatase activity"/>
    <property type="evidence" value="ECO:0007669"/>
    <property type="project" value="UniProtKB-ARBA"/>
</dbReference>
<dbReference type="STRING" id="631454.N177_2733"/>
<sequence>MRLVDYPISAKHQLSPKQVNEILDILRSLDGPTLVHCMSGVDRSGIVSAFYLADVAKAGEVTAELQLSPFYGHIPLPFSPFYAMDLSFEAVEPLFGYVGS</sequence>
<evidence type="ECO:0000313" key="3">
    <source>
        <dbReference type="EMBL" id="ESR23964.1"/>
    </source>
</evidence>
<evidence type="ECO:0000313" key="4">
    <source>
        <dbReference type="Proteomes" id="UP000017819"/>
    </source>
</evidence>
<dbReference type="PROSITE" id="PS50056">
    <property type="entry name" value="TYR_PHOSPHATASE_2"/>
    <property type="match status" value="1"/>
</dbReference>